<evidence type="ECO:0000256" key="4">
    <source>
        <dbReference type="ARBA" id="ARBA00029447"/>
    </source>
</evidence>
<dbReference type="EMBL" id="NHRY01000254">
    <property type="protein sequence ID" value="PPQ27758.1"/>
    <property type="molecule type" value="Genomic_DNA"/>
</dbReference>
<dbReference type="PRINTS" id="PR00260">
    <property type="entry name" value="CHEMTRNSDUCR"/>
</dbReference>
<feature type="transmembrane region" description="Helical" evidence="7">
    <location>
        <begin position="59"/>
        <end position="85"/>
    </location>
</feature>
<feature type="region of interest" description="Disordered" evidence="6">
    <location>
        <begin position="261"/>
        <end position="281"/>
    </location>
</feature>
<dbReference type="PROSITE" id="PS50192">
    <property type="entry name" value="T_SNARE"/>
    <property type="match status" value="1"/>
</dbReference>
<dbReference type="InterPro" id="IPR000727">
    <property type="entry name" value="T_SNARE_dom"/>
</dbReference>
<feature type="compositionally biased region" description="Low complexity" evidence="6">
    <location>
        <begin position="1"/>
        <end position="14"/>
    </location>
</feature>
<evidence type="ECO:0008006" key="12">
    <source>
        <dbReference type="Google" id="ProtNLM"/>
    </source>
</evidence>
<gene>
    <name evidence="10" type="ORF">CCS01_26585</name>
</gene>
<feature type="domain" description="T-SNARE coiled-coil homology" evidence="9">
    <location>
        <begin position="436"/>
        <end position="498"/>
    </location>
</feature>
<dbReference type="SUPFAM" id="SSF58104">
    <property type="entry name" value="Methyl-accepting chemotaxis protein (MCP) signaling domain"/>
    <property type="match status" value="1"/>
</dbReference>
<keyword evidence="3 5" id="KW-0807">Transducer</keyword>
<dbReference type="InterPro" id="IPR004089">
    <property type="entry name" value="MCPsignal_dom"/>
</dbReference>
<protein>
    <recommendedName>
        <fullName evidence="12">Methyl-accepting transducer domain-containing protein</fullName>
    </recommendedName>
</protein>
<sequence length="540" mass="57053">MLGAAPAAGTGNTTQYPRGGDQAPVARRLKSEISSRKRIMRHTPSILGKLRSAGADRRIATKIGLGFTCTMVISGLAFGMVWFTFRSTENGFKHYTNQVVAADTVRDLSRTFAELRRAVREYALTGVEDNVKKAGTIRPALDQLVHRAADHVTGSAAQRRVETIARHLQAYESEFDKVVAQKRQLIELEIGQLDPLGAAGVEGFQTLIGAATAASDQDRLRFAYQALQQFMTAQVEANRFLGRNDPAREKDTEDMLNDLVASLGSNGGQGDDTKKSVAQTVSSRAAEMQAAAGSLTGTAQKATSRATAVAAAVEQASVNVQVVASSTEELSASVHEIARQMAQSSKIARQAVQRAERTNTIVEGMTKTAQGIGDVVRLIQTIANQTNLLALNATIEAARAGDAGKGFAVVASEVKSLASQTAKATSEIRNQIDDIQAVTGQATEAIREISGTIGEMNEIAMATASAVEEQGAATQEIASSVRQAAEGTNEIARNIEGVSQAANDTGAAATQLLGSADSLARQADSLQHDVDSFLVKVRSA</sequence>
<feature type="region of interest" description="Disordered" evidence="6">
    <location>
        <begin position="1"/>
        <end position="25"/>
    </location>
</feature>
<dbReference type="GO" id="GO:0006935">
    <property type="term" value="P:chemotaxis"/>
    <property type="evidence" value="ECO:0007669"/>
    <property type="project" value="InterPro"/>
</dbReference>
<dbReference type="GO" id="GO:0004888">
    <property type="term" value="F:transmembrane signaling receptor activity"/>
    <property type="evidence" value="ECO:0007669"/>
    <property type="project" value="InterPro"/>
</dbReference>
<name>A0A2S6MZI9_RHOGL</name>
<evidence type="ECO:0000256" key="1">
    <source>
        <dbReference type="ARBA" id="ARBA00004429"/>
    </source>
</evidence>
<dbReference type="SMART" id="SM00283">
    <property type="entry name" value="MA"/>
    <property type="match status" value="1"/>
</dbReference>
<evidence type="ECO:0000256" key="5">
    <source>
        <dbReference type="PROSITE-ProRule" id="PRU00284"/>
    </source>
</evidence>
<dbReference type="GO" id="GO:0005886">
    <property type="term" value="C:plasma membrane"/>
    <property type="evidence" value="ECO:0007669"/>
    <property type="project" value="UniProtKB-SubCell"/>
</dbReference>
<proteinExistence type="inferred from homology"/>
<keyword evidence="11" id="KW-1185">Reference proteome</keyword>
<evidence type="ECO:0000256" key="7">
    <source>
        <dbReference type="SAM" id="Phobius"/>
    </source>
</evidence>
<comment type="similarity">
    <text evidence="4">Belongs to the methyl-accepting chemotaxis (MCP) protein family.</text>
</comment>
<dbReference type="SMART" id="SM01358">
    <property type="entry name" value="HBM"/>
    <property type="match status" value="1"/>
</dbReference>
<evidence type="ECO:0000256" key="3">
    <source>
        <dbReference type="ARBA" id="ARBA00023224"/>
    </source>
</evidence>
<keyword evidence="7" id="KW-0472">Membrane</keyword>
<organism evidence="10 11">
    <name type="scientific">Rhodopila globiformis</name>
    <name type="common">Rhodopseudomonas globiformis</name>
    <dbReference type="NCBI Taxonomy" id="1071"/>
    <lineage>
        <taxon>Bacteria</taxon>
        <taxon>Pseudomonadati</taxon>
        <taxon>Pseudomonadota</taxon>
        <taxon>Alphaproteobacteria</taxon>
        <taxon>Acetobacterales</taxon>
        <taxon>Acetobacteraceae</taxon>
        <taxon>Rhodopila</taxon>
    </lineage>
</organism>
<comment type="subcellular location">
    <subcellularLocation>
        <location evidence="1">Cell inner membrane</location>
        <topology evidence="1">Multi-pass membrane protein</topology>
    </subcellularLocation>
</comment>
<reference evidence="10 11" key="1">
    <citation type="journal article" date="2018" name="Arch. Microbiol.">
        <title>New insights into the metabolic potential of the phototrophic purple bacterium Rhodopila globiformis DSM 161(T) from its draft genome sequence and evidence for a vanadium-dependent nitrogenase.</title>
        <authorList>
            <person name="Imhoff J.F."/>
            <person name="Rahn T."/>
            <person name="Kunzel S."/>
            <person name="Neulinger S.C."/>
        </authorList>
    </citation>
    <scope>NUCLEOTIDE SEQUENCE [LARGE SCALE GENOMIC DNA]</scope>
    <source>
        <strain evidence="10 11">DSM 161</strain>
    </source>
</reference>
<dbReference type="AlphaFoldDB" id="A0A2S6MZI9"/>
<evidence type="ECO:0000259" key="9">
    <source>
        <dbReference type="PROSITE" id="PS50192"/>
    </source>
</evidence>
<dbReference type="PROSITE" id="PS50111">
    <property type="entry name" value="CHEMOTAXIS_TRANSDUC_2"/>
    <property type="match status" value="1"/>
</dbReference>
<dbReference type="GO" id="GO:0007165">
    <property type="term" value="P:signal transduction"/>
    <property type="evidence" value="ECO:0007669"/>
    <property type="project" value="UniProtKB-KW"/>
</dbReference>
<comment type="caution">
    <text evidence="10">The sequence shown here is derived from an EMBL/GenBank/DDBJ whole genome shotgun (WGS) entry which is preliminary data.</text>
</comment>
<dbReference type="PANTHER" id="PTHR32089:SF112">
    <property type="entry name" value="LYSOZYME-LIKE PROTEIN-RELATED"/>
    <property type="match status" value="1"/>
</dbReference>
<evidence type="ECO:0000313" key="10">
    <source>
        <dbReference type="EMBL" id="PPQ27758.1"/>
    </source>
</evidence>
<dbReference type="InterPro" id="IPR004090">
    <property type="entry name" value="Chemotax_Me-accpt_rcpt"/>
</dbReference>
<dbReference type="Gene3D" id="1.10.287.950">
    <property type="entry name" value="Methyl-accepting chemotaxis protein"/>
    <property type="match status" value="1"/>
</dbReference>
<evidence type="ECO:0000256" key="6">
    <source>
        <dbReference type="SAM" id="MobiDB-lite"/>
    </source>
</evidence>
<dbReference type="PANTHER" id="PTHR32089">
    <property type="entry name" value="METHYL-ACCEPTING CHEMOTAXIS PROTEIN MCPB"/>
    <property type="match status" value="1"/>
</dbReference>
<evidence type="ECO:0000259" key="8">
    <source>
        <dbReference type="PROSITE" id="PS50111"/>
    </source>
</evidence>
<dbReference type="Pfam" id="PF00015">
    <property type="entry name" value="MCPsignal"/>
    <property type="match status" value="1"/>
</dbReference>
<dbReference type="InterPro" id="IPR032255">
    <property type="entry name" value="HBM"/>
</dbReference>
<keyword evidence="2" id="KW-0997">Cell inner membrane</keyword>
<dbReference type="Proteomes" id="UP000239724">
    <property type="component" value="Unassembled WGS sequence"/>
</dbReference>
<evidence type="ECO:0000313" key="11">
    <source>
        <dbReference type="Proteomes" id="UP000239724"/>
    </source>
</evidence>
<keyword evidence="7" id="KW-0812">Transmembrane</keyword>
<keyword evidence="7" id="KW-1133">Transmembrane helix</keyword>
<feature type="domain" description="Methyl-accepting transducer" evidence="8">
    <location>
        <begin position="277"/>
        <end position="506"/>
    </location>
</feature>
<keyword evidence="2" id="KW-1003">Cell membrane</keyword>
<evidence type="ECO:0000256" key="2">
    <source>
        <dbReference type="ARBA" id="ARBA00022519"/>
    </source>
</evidence>
<accession>A0A2S6MZI9</accession>